<evidence type="ECO:0000256" key="8">
    <source>
        <dbReference type="RuleBase" id="RU000673"/>
    </source>
</evidence>
<evidence type="ECO:0000256" key="6">
    <source>
        <dbReference type="ARBA" id="ARBA00050038"/>
    </source>
</evidence>
<dbReference type="SUPFAM" id="SSF53178">
    <property type="entry name" value="Peptidyl-tRNA hydrolase-like"/>
    <property type="match status" value="1"/>
</dbReference>
<feature type="binding site" evidence="7">
    <location>
        <position position="174"/>
    </location>
    <ligand>
        <name>tRNA</name>
        <dbReference type="ChEBI" id="CHEBI:17843"/>
    </ligand>
</feature>
<dbReference type="GO" id="GO:0004045">
    <property type="term" value="F:peptidyl-tRNA hydrolase activity"/>
    <property type="evidence" value="ECO:0007669"/>
    <property type="project" value="UniProtKB-UniRule"/>
</dbReference>
<feature type="active site" description="Proton acceptor" evidence="7">
    <location>
        <position position="82"/>
    </location>
</feature>
<evidence type="ECO:0000256" key="1">
    <source>
        <dbReference type="ARBA" id="ARBA00013260"/>
    </source>
</evidence>
<feature type="binding site" evidence="7">
    <location>
        <position position="126"/>
    </location>
    <ligand>
        <name>tRNA</name>
        <dbReference type="ChEBI" id="CHEBI:17843"/>
    </ligand>
</feature>
<keyword evidence="12" id="KW-1185">Reference proteome</keyword>
<evidence type="ECO:0000256" key="4">
    <source>
        <dbReference type="ARBA" id="ARBA00022884"/>
    </source>
</evidence>
<evidence type="ECO:0000256" key="10">
    <source>
        <dbReference type="SAM" id="MobiDB-lite"/>
    </source>
</evidence>
<dbReference type="PANTHER" id="PTHR17224">
    <property type="entry name" value="PEPTIDYL-TRNA HYDROLASE"/>
    <property type="match status" value="1"/>
</dbReference>
<keyword evidence="2 7" id="KW-0820">tRNA-binding</keyword>
<dbReference type="GO" id="GO:0006515">
    <property type="term" value="P:protein quality control for misfolded or incompletely synthesized proteins"/>
    <property type="evidence" value="ECO:0007669"/>
    <property type="project" value="UniProtKB-UniRule"/>
</dbReference>
<keyword evidence="7" id="KW-0963">Cytoplasm</keyword>
<dbReference type="Pfam" id="PF01195">
    <property type="entry name" value="Pept_tRNA_hydro"/>
    <property type="match status" value="1"/>
</dbReference>
<keyword evidence="3 7" id="KW-0378">Hydrolase</keyword>
<dbReference type="NCBIfam" id="TIGR00447">
    <property type="entry name" value="pth"/>
    <property type="match status" value="1"/>
</dbReference>
<dbReference type="RefSeq" id="WP_371863329.1">
    <property type="nucleotide sequence ID" value="NZ_BKCF01000001.1"/>
</dbReference>
<evidence type="ECO:0000313" key="12">
    <source>
        <dbReference type="Proteomes" id="UP000326994"/>
    </source>
</evidence>
<comment type="subunit">
    <text evidence="7">Monomer.</text>
</comment>
<dbReference type="EC" id="3.1.1.29" evidence="1 7"/>
<dbReference type="CDD" id="cd00462">
    <property type="entry name" value="PTH"/>
    <property type="match status" value="1"/>
</dbReference>
<dbReference type="PANTHER" id="PTHR17224:SF1">
    <property type="entry name" value="PEPTIDYL-TRNA HYDROLASE"/>
    <property type="match status" value="1"/>
</dbReference>
<dbReference type="HAMAP" id="MF_00083">
    <property type="entry name" value="Pept_tRNA_hydro_bact"/>
    <property type="match status" value="1"/>
</dbReference>
<feature type="site" description="Stabilizes the basic form of H active site to accept a proton" evidence="7">
    <location>
        <position position="153"/>
    </location>
</feature>
<comment type="function">
    <text evidence="7">Catalyzes the release of premature peptidyl moieties from peptidyl-tRNA molecules trapped in stalled 50S ribosomal subunits, and thus maintains levels of free tRNAs and 50S ribosomes.</text>
</comment>
<organism evidence="11 12">
    <name type="scientific">Patiriisocius marinistellae</name>
    <dbReference type="NCBI Taxonomy" id="2494560"/>
    <lineage>
        <taxon>Bacteria</taxon>
        <taxon>Pseudomonadati</taxon>
        <taxon>Bacteroidota</taxon>
        <taxon>Flavobacteriia</taxon>
        <taxon>Flavobacteriales</taxon>
        <taxon>Flavobacteriaceae</taxon>
        <taxon>Patiriisocius</taxon>
    </lineage>
</organism>
<evidence type="ECO:0000256" key="2">
    <source>
        <dbReference type="ARBA" id="ARBA00022555"/>
    </source>
</evidence>
<evidence type="ECO:0000256" key="7">
    <source>
        <dbReference type="HAMAP-Rule" id="MF_00083"/>
    </source>
</evidence>
<evidence type="ECO:0000256" key="9">
    <source>
        <dbReference type="RuleBase" id="RU004320"/>
    </source>
</evidence>
<evidence type="ECO:0000313" key="11">
    <source>
        <dbReference type="EMBL" id="GEQ85116.1"/>
    </source>
</evidence>
<feature type="site" description="Discriminates between blocked and unblocked aminoacyl-tRNA" evidence="7">
    <location>
        <position position="72"/>
    </location>
</feature>
<dbReference type="GO" id="GO:0000049">
    <property type="term" value="F:tRNA binding"/>
    <property type="evidence" value="ECO:0007669"/>
    <property type="project" value="UniProtKB-UniRule"/>
</dbReference>
<feature type="binding site" evidence="7">
    <location>
        <position position="128"/>
    </location>
    <ligand>
        <name>tRNA</name>
        <dbReference type="ChEBI" id="CHEBI:17843"/>
    </ligand>
</feature>
<dbReference type="InterPro" id="IPR018171">
    <property type="entry name" value="Pept_tRNA_hydro_CS"/>
</dbReference>
<keyword evidence="4 7" id="KW-0694">RNA-binding</keyword>
<feature type="binding site" evidence="7">
    <location>
        <position position="77"/>
    </location>
    <ligand>
        <name>tRNA</name>
        <dbReference type="ChEBI" id="CHEBI:17843"/>
    </ligand>
</feature>
<accession>A0A5J4FYC8</accession>
<dbReference type="PROSITE" id="PS01196">
    <property type="entry name" value="PEPT_TRNA_HYDROL_2"/>
    <property type="match status" value="1"/>
</dbReference>
<comment type="catalytic activity">
    <reaction evidence="7 8">
        <text>an N-acyl-L-alpha-aminoacyl-tRNA + H2O = an N-acyl-L-amino acid + a tRNA + H(+)</text>
        <dbReference type="Rhea" id="RHEA:54448"/>
        <dbReference type="Rhea" id="RHEA-COMP:10123"/>
        <dbReference type="Rhea" id="RHEA-COMP:13883"/>
        <dbReference type="ChEBI" id="CHEBI:15377"/>
        <dbReference type="ChEBI" id="CHEBI:15378"/>
        <dbReference type="ChEBI" id="CHEBI:59874"/>
        <dbReference type="ChEBI" id="CHEBI:78442"/>
        <dbReference type="ChEBI" id="CHEBI:138191"/>
        <dbReference type="EC" id="3.1.1.29"/>
    </reaction>
</comment>
<dbReference type="InterPro" id="IPR001328">
    <property type="entry name" value="Pept_tRNA_hydro"/>
</dbReference>
<dbReference type="AlphaFoldDB" id="A0A5J4FYC8"/>
<dbReference type="GO" id="GO:0072344">
    <property type="term" value="P:rescue of stalled ribosome"/>
    <property type="evidence" value="ECO:0007669"/>
    <property type="project" value="UniProtKB-UniRule"/>
</dbReference>
<dbReference type="Proteomes" id="UP000326994">
    <property type="component" value="Unassembled WGS sequence"/>
</dbReference>
<dbReference type="FunFam" id="3.40.50.1470:FF:000001">
    <property type="entry name" value="Peptidyl-tRNA hydrolase"/>
    <property type="match status" value="1"/>
</dbReference>
<dbReference type="GO" id="GO:0005737">
    <property type="term" value="C:cytoplasm"/>
    <property type="evidence" value="ECO:0007669"/>
    <property type="project" value="UniProtKB-SubCell"/>
</dbReference>
<name>A0A5J4FYC8_9FLAO</name>
<comment type="similarity">
    <text evidence="5 7 9">Belongs to the PTH family.</text>
</comment>
<protein>
    <recommendedName>
        <fullName evidence="6 7">Peptidyl-tRNA hydrolase</fullName>
        <shortName evidence="7">Pth</shortName>
        <ecNumber evidence="1 7">3.1.1.29</ecNumber>
    </recommendedName>
</protein>
<dbReference type="EMBL" id="BKCF01000001">
    <property type="protein sequence ID" value="GEQ85116.1"/>
    <property type="molecule type" value="Genomic_DNA"/>
</dbReference>
<evidence type="ECO:0000256" key="3">
    <source>
        <dbReference type="ARBA" id="ARBA00022801"/>
    </source>
</evidence>
<evidence type="ECO:0000256" key="5">
    <source>
        <dbReference type="ARBA" id="ARBA00038063"/>
    </source>
</evidence>
<comment type="subcellular location">
    <subcellularLocation>
        <location evidence="7">Cytoplasm</location>
    </subcellularLocation>
</comment>
<feature type="region of interest" description="Disordered" evidence="10">
    <location>
        <begin position="20"/>
        <end position="44"/>
    </location>
</feature>
<dbReference type="PROSITE" id="PS01195">
    <property type="entry name" value="PEPT_TRNA_HYDROL_1"/>
    <property type="match status" value="1"/>
</dbReference>
<gene>
    <name evidence="7 11" type="primary">pth</name>
    <name evidence="11" type="ORF">ULMS_06240</name>
</gene>
<dbReference type="InterPro" id="IPR036416">
    <property type="entry name" value="Pept_tRNA_hydro_sf"/>
</dbReference>
<reference evidence="11 12" key="1">
    <citation type="submission" date="2019-08" db="EMBL/GenBank/DDBJ databases">
        <title>Ulvibacter marinistellae sp. nov., isolated from a starfish, Patiria pectinifera.</title>
        <authorList>
            <person name="Kawano K."/>
            <person name="Ushijima N."/>
            <person name="Kihara M."/>
            <person name="Itoh H."/>
        </authorList>
    </citation>
    <scope>NUCLEOTIDE SEQUENCE [LARGE SCALE GENOMIC DNA]</scope>
    <source>
        <strain evidence="11 12">KK4</strain>
    </source>
</reference>
<sequence>MISWLRKLFFGNKTASTTEVSHLKNSEQQNENTNSETSIKHEKNTDNASHIIEAPKTDPTTMKKFLIAGLGNIGPKYENTRHNIGFKVLDYLAKKEDLTWETVKLGDVTTYKSKGRTFILLKPSTFMNLSGKAVKYWLDKENIPVENMLVITDDLNLSFGTFRIKTRGSSGGHNGLKDIQAVLNSGSYPRFRFGISDEFSKGRQVDYVLGEWTPEEEAALGERLEKASQIIPSFGLAGINNTMNTFNGK</sequence>
<proteinExistence type="inferred from homology"/>
<feature type="compositionally biased region" description="Low complexity" evidence="10">
    <location>
        <begin position="26"/>
        <end position="37"/>
    </location>
</feature>
<comment type="function">
    <text evidence="7">Hydrolyzes ribosome-free peptidyl-tRNAs (with 1 or more amino acids incorporated), which drop off the ribosome during protein synthesis, or as a result of ribosome stalling.</text>
</comment>
<dbReference type="Gene3D" id="3.40.50.1470">
    <property type="entry name" value="Peptidyl-tRNA hydrolase"/>
    <property type="match status" value="1"/>
</dbReference>
<comment type="caution">
    <text evidence="11">The sequence shown here is derived from an EMBL/GenBank/DDBJ whole genome shotgun (WGS) entry which is preliminary data.</text>
</comment>